<feature type="domain" description="FAD-binding" evidence="2">
    <location>
        <begin position="13"/>
        <end position="329"/>
    </location>
</feature>
<dbReference type="Proteomes" id="UP000319210">
    <property type="component" value="Unassembled WGS sequence"/>
</dbReference>
<dbReference type="Pfam" id="PF01494">
    <property type="entry name" value="FAD_binding_3"/>
    <property type="match status" value="1"/>
</dbReference>
<proteinExistence type="predicted"/>
<dbReference type="AlphaFoldDB" id="A0A4Y3R2K3"/>
<evidence type="ECO:0000313" key="4">
    <source>
        <dbReference type="Proteomes" id="UP000319210"/>
    </source>
</evidence>
<dbReference type="InterPro" id="IPR051704">
    <property type="entry name" value="FAD_aromatic-hydroxylase"/>
</dbReference>
<feature type="region of interest" description="Disordered" evidence="1">
    <location>
        <begin position="377"/>
        <end position="401"/>
    </location>
</feature>
<gene>
    <name evidence="3" type="ORF">SCA03_40800</name>
</gene>
<dbReference type="PANTHER" id="PTHR46865:SF2">
    <property type="entry name" value="MONOOXYGENASE"/>
    <property type="match status" value="1"/>
</dbReference>
<evidence type="ECO:0000256" key="1">
    <source>
        <dbReference type="SAM" id="MobiDB-lite"/>
    </source>
</evidence>
<evidence type="ECO:0000313" key="3">
    <source>
        <dbReference type="EMBL" id="GEB51529.1"/>
    </source>
</evidence>
<comment type="caution">
    <text evidence="3">The sequence shown here is derived from an EMBL/GenBank/DDBJ whole genome shotgun (WGS) entry which is preliminary data.</text>
</comment>
<reference evidence="3 4" key="1">
    <citation type="submission" date="2019-06" db="EMBL/GenBank/DDBJ databases">
        <title>Whole genome shotgun sequence of Streptomyces cacaoi subsp. cacaoi NBRC 12748.</title>
        <authorList>
            <person name="Hosoyama A."/>
            <person name="Uohara A."/>
            <person name="Ohji S."/>
            <person name="Ichikawa N."/>
        </authorList>
    </citation>
    <scope>NUCLEOTIDE SEQUENCE [LARGE SCALE GENOMIC DNA]</scope>
    <source>
        <strain evidence="3 4">NBRC 12748</strain>
    </source>
</reference>
<dbReference type="GO" id="GO:0071949">
    <property type="term" value="F:FAD binding"/>
    <property type="evidence" value="ECO:0007669"/>
    <property type="project" value="InterPro"/>
</dbReference>
<dbReference type="PANTHER" id="PTHR46865">
    <property type="entry name" value="OXIDOREDUCTASE-RELATED"/>
    <property type="match status" value="1"/>
</dbReference>
<sequence length="401" mass="42995">MPSTQPTGRTARTVLVSGSGIAGPALAHRLHRYGFEVTVVEKADAVRDSGYPVDIRGTALEAVRRMGLLPRMREAHIDTRRLTFVDAEGATVAVQRPESLTGGVAGRDIEIRRGDLVTILYEAVRDDVAYRLGDSIAALHEHADGVDVTFDSGARHTYDLVVGADGMHSRTRRLAFGTAAHVQRHLGYCFAGFTVPNHLGLSHEGVVCNTPGRAAILYGPGDTSRLHAFLAFAHDEPSRELLRDPAAQRELTASVFAGGGWEVPRMLDGLRTADDLFFDAVGQIRMSDWSRGRVALVGDAAHAPSFLSGQGSSLALAGAYVLAGELATTGGHRAAFAGYERTMRKFVELNQDLAPGGAAALLPRTAEELARRDRALRAPAQPRDNGGDPAHTALTLPDYRR</sequence>
<evidence type="ECO:0000259" key="2">
    <source>
        <dbReference type="Pfam" id="PF01494"/>
    </source>
</evidence>
<dbReference type="PRINTS" id="PR00420">
    <property type="entry name" value="RNGMNOXGNASE"/>
</dbReference>
<dbReference type="EMBL" id="BJMM01000021">
    <property type="protein sequence ID" value="GEB51529.1"/>
    <property type="molecule type" value="Genomic_DNA"/>
</dbReference>
<accession>A0A4Y3R2K3</accession>
<organism evidence="3 4">
    <name type="scientific">Streptomyces cacaoi</name>
    <dbReference type="NCBI Taxonomy" id="1898"/>
    <lineage>
        <taxon>Bacteria</taxon>
        <taxon>Bacillati</taxon>
        <taxon>Actinomycetota</taxon>
        <taxon>Actinomycetes</taxon>
        <taxon>Kitasatosporales</taxon>
        <taxon>Streptomycetaceae</taxon>
        <taxon>Streptomyces</taxon>
    </lineage>
</organism>
<name>A0A4Y3R2K3_STRCI</name>
<dbReference type="SUPFAM" id="SSF51905">
    <property type="entry name" value="FAD/NAD(P)-binding domain"/>
    <property type="match status" value="1"/>
</dbReference>
<dbReference type="InterPro" id="IPR036188">
    <property type="entry name" value="FAD/NAD-bd_sf"/>
</dbReference>
<protein>
    <submittedName>
        <fullName evidence="3">FAD-dependent oxidoreductase</fullName>
    </submittedName>
</protein>
<keyword evidence="4" id="KW-1185">Reference proteome</keyword>
<dbReference type="InterPro" id="IPR002938">
    <property type="entry name" value="FAD-bd"/>
</dbReference>
<dbReference type="Gene3D" id="3.50.50.60">
    <property type="entry name" value="FAD/NAD(P)-binding domain"/>
    <property type="match status" value="1"/>
</dbReference>
<dbReference type="OrthoDB" id="3356051at2"/>
<dbReference type="Gene3D" id="3.30.9.10">
    <property type="entry name" value="D-Amino Acid Oxidase, subunit A, domain 2"/>
    <property type="match status" value="1"/>
</dbReference>
<dbReference type="RefSeq" id="WP_086815479.1">
    <property type="nucleotide sequence ID" value="NZ_BJMM01000021.1"/>
</dbReference>